<reference evidence="1" key="1">
    <citation type="journal article" date="2021" name="Nat. Commun.">
        <title>Genetic determinants of endophytism in the Arabidopsis root mycobiome.</title>
        <authorList>
            <person name="Mesny F."/>
            <person name="Miyauchi S."/>
            <person name="Thiergart T."/>
            <person name="Pickel B."/>
            <person name="Atanasova L."/>
            <person name="Karlsson M."/>
            <person name="Huettel B."/>
            <person name="Barry K.W."/>
            <person name="Haridas S."/>
            <person name="Chen C."/>
            <person name="Bauer D."/>
            <person name="Andreopoulos W."/>
            <person name="Pangilinan J."/>
            <person name="LaButti K."/>
            <person name="Riley R."/>
            <person name="Lipzen A."/>
            <person name="Clum A."/>
            <person name="Drula E."/>
            <person name="Henrissat B."/>
            <person name="Kohler A."/>
            <person name="Grigoriev I.V."/>
            <person name="Martin F.M."/>
            <person name="Hacquard S."/>
        </authorList>
    </citation>
    <scope>NUCLEOTIDE SEQUENCE</scope>
    <source>
        <strain evidence="1">MPI-CAGE-CH-0230</strain>
    </source>
</reference>
<dbReference type="EMBL" id="JAGTJQ010000015">
    <property type="protein sequence ID" value="KAH7012092.1"/>
    <property type="molecule type" value="Genomic_DNA"/>
</dbReference>
<dbReference type="AlphaFoldDB" id="A0A9P9BIF1"/>
<comment type="caution">
    <text evidence="1">The sequence shown here is derived from an EMBL/GenBank/DDBJ whole genome shotgun (WGS) entry which is preliminary data.</text>
</comment>
<name>A0A9P9BIF1_9PEZI</name>
<protein>
    <submittedName>
        <fullName evidence="1">Uncharacterized protein</fullName>
    </submittedName>
</protein>
<evidence type="ECO:0000313" key="2">
    <source>
        <dbReference type="Proteomes" id="UP000756346"/>
    </source>
</evidence>
<dbReference type="OrthoDB" id="1577640at2759"/>
<gene>
    <name evidence="1" type="ORF">B0I36DRAFT_400054</name>
</gene>
<keyword evidence="2" id="KW-1185">Reference proteome</keyword>
<organism evidence="1 2">
    <name type="scientific">Microdochium trichocladiopsis</name>
    <dbReference type="NCBI Taxonomy" id="1682393"/>
    <lineage>
        <taxon>Eukaryota</taxon>
        <taxon>Fungi</taxon>
        <taxon>Dikarya</taxon>
        <taxon>Ascomycota</taxon>
        <taxon>Pezizomycotina</taxon>
        <taxon>Sordariomycetes</taxon>
        <taxon>Xylariomycetidae</taxon>
        <taxon>Xylariales</taxon>
        <taxon>Microdochiaceae</taxon>
        <taxon>Microdochium</taxon>
    </lineage>
</organism>
<sequence length="581" mass="66019">AIVLVGSDVDAQATPCEKYLLQTWPSTGQDTMQCFVECLCSNVSRVDFSQFPDSSLELRIEDRKLVGKIHGTKSLVCDICEQLAWLGAALRENPNSSEALCFSEPMIQTSDPASEARNLPHNVTYSFQVNYLFRDFDPDTKPTYGQCWHGLFRNAVVAPGYPIPERSEYDRRGLGLEITLPMMASLTKAQFLNSFHKTPMIKSFSSLLYPTRQEHNSMTWHLIYNVDAKYMSFARGLSCFAPSFDLRRLQTGHRHFLGWCRDARLFAEALDAEYSVKYSLLPEVNEDCLLYGAIVERGRLVGVEPFQIGTKDTPAHLSRSDQDEHRRRLQWLHSQKVTFWDEEEKTGWLVDGVSALLHLLRAWIEHVRASDFGPYFLLKPECFVEAKVPYTTKSAVDLLMHEENLKLQLYHNEKTTLKDQLNRFCNHLEQMIAYHDANSHPCASAHAERTDNLEGWEFSQFVEEQDPLRPSFATLPVEGRQLADFQRSTGGVVFLGRGFGRLIQRPEPPQSHDSDGMGSSCPSFQVPQHSYYLTALASDVQDLGRTLYIKTETYTIPTGRCLSLVAVHISDERQSGRSHGA</sequence>
<feature type="non-terminal residue" evidence="1">
    <location>
        <position position="1"/>
    </location>
</feature>
<evidence type="ECO:0000313" key="1">
    <source>
        <dbReference type="EMBL" id="KAH7012092.1"/>
    </source>
</evidence>
<dbReference type="Proteomes" id="UP000756346">
    <property type="component" value="Unassembled WGS sequence"/>
</dbReference>
<proteinExistence type="predicted"/>
<accession>A0A9P9BIF1</accession>
<dbReference type="GeneID" id="70191205"/>
<dbReference type="RefSeq" id="XP_046004468.1">
    <property type="nucleotide sequence ID" value="XM_046161659.1"/>
</dbReference>